<dbReference type="InterPro" id="IPR011042">
    <property type="entry name" value="6-blade_b-propeller_TolB-like"/>
</dbReference>
<dbReference type="GO" id="GO:0004930">
    <property type="term" value="F:G protein-coupled receptor activity"/>
    <property type="evidence" value="ECO:0007669"/>
    <property type="project" value="InterPro"/>
</dbReference>
<keyword evidence="2 7" id="KW-0812">Transmembrane</keyword>
<sequence>MLFISAVIFVINGVSALSYNQPKLCPTASWNEVSRTFAHEKANVTRHPIQFIDTKNTIYTASEAERQIFIRHEGQTSSKSIGYLHNSSLSAIFVIDTDDIYTSYENRKIEKWIANKNEYVHIMDTESTCFDLFIDIENNLYCSMSLAHKVVKRQLNEAKTTIVAGVDTAGYESHQLNSPTGIFVDTNLDLYVADRMNNRIQLFHLGETDGKTIVGDDSSDITISLRGPYSIVLDSDKYFYIAEYDNRRIIASGPNGFRRLFKPSLNKCPRCSVVVHAPFGPTKVSFDVHGNLFVSDLDNRRIQIFDLQKDSCVSVPSIIQTTYSSVLTNEHPRFSRNLFHDFTYRYEAIEITVHETDFYILTASSSVDLYGHVYKDDFHRFDPSKNLIAWFGQCCRKDQFKFTLELQANTKYILVVTTYHPKVTGPFSIITYGSHPLNLRLMGEALGCAILPQITLLAELQANTTYILLVTTMKPLETLSISITVSGPADVTFERFIDNSAYCHVGGLCERQVKGIGLTLDDILRLELKRNMTINDQPLVIKISAALTTIMLFVGVISSAFSLLTFQNGNLRTVGCGLYLLASSITSFLTITMFAIKFWFVVITQTNVSIDLSVLQGGCKSIETLLKLFFYWDAWLNACIAVERAVNVYKGVSFDKEKSKRFARWIIFILPNCISATVIHEPLYRHMFSYEDKEERFIDPWYKVPLDVNVISTDTWCTTSYSQSIENYNTVILFIHLLGPFIANFCCALFIIIRSARRRAEVQKQQSYRKHVREQWKEHKHLVISPMILLLLSTPRLIISLLSGCVNVTNHLWLYLCAYFISFLPSVLFFILFVIPSDLYRKTFKESFFRLCRRKRRSNQI</sequence>
<dbReference type="Pfam" id="PF01436">
    <property type="entry name" value="NHL"/>
    <property type="match status" value="1"/>
</dbReference>
<evidence type="ECO:0000256" key="4">
    <source>
        <dbReference type="ARBA" id="ARBA00022989"/>
    </source>
</evidence>
<evidence type="ECO:0000256" key="6">
    <source>
        <dbReference type="PROSITE-ProRule" id="PRU00504"/>
    </source>
</evidence>
<keyword evidence="3" id="KW-0677">Repeat</keyword>
<feature type="repeat" description="NHL" evidence="6">
    <location>
        <begin position="174"/>
        <end position="206"/>
    </location>
</feature>
<gene>
    <name evidence="9" type="ORF">XAT740_LOCUS48469</name>
</gene>
<evidence type="ECO:0000256" key="8">
    <source>
        <dbReference type="SAM" id="SignalP"/>
    </source>
</evidence>
<dbReference type="PANTHER" id="PTHR24104:SF25">
    <property type="entry name" value="PROTEIN LIN-41"/>
    <property type="match status" value="1"/>
</dbReference>
<feature type="transmembrane region" description="Helical" evidence="7">
    <location>
        <begin position="731"/>
        <end position="753"/>
    </location>
</feature>
<keyword evidence="4 7" id="KW-1133">Transmembrane helix</keyword>
<feature type="transmembrane region" description="Helical" evidence="7">
    <location>
        <begin position="782"/>
        <end position="801"/>
    </location>
</feature>
<evidence type="ECO:0000256" key="1">
    <source>
        <dbReference type="ARBA" id="ARBA00004370"/>
    </source>
</evidence>
<keyword evidence="5 7" id="KW-0472">Membrane</keyword>
<feature type="transmembrane region" description="Helical" evidence="7">
    <location>
        <begin position="539"/>
        <end position="566"/>
    </location>
</feature>
<dbReference type="InterPro" id="IPR050952">
    <property type="entry name" value="TRIM-NHL_E3_ligases"/>
</dbReference>
<dbReference type="SUPFAM" id="SSF81321">
    <property type="entry name" value="Family A G protein-coupled receptor-like"/>
    <property type="match status" value="1"/>
</dbReference>
<evidence type="ECO:0000256" key="5">
    <source>
        <dbReference type="ARBA" id="ARBA00023136"/>
    </source>
</evidence>
<accession>A0A816BD66</accession>
<dbReference type="Proteomes" id="UP000663828">
    <property type="component" value="Unassembled WGS sequence"/>
</dbReference>
<name>A0A816BD66_ADIRI</name>
<dbReference type="Gene3D" id="1.20.1070.10">
    <property type="entry name" value="Rhodopsin 7-helix transmembrane proteins"/>
    <property type="match status" value="1"/>
</dbReference>
<reference evidence="9" key="1">
    <citation type="submission" date="2021-02" db="EMBL/GenBank/DDBJ databases">
        <authorList>
            <person name="Nowell W R."/>
        </authorList>
    </citation>
    <scope>NUCLEOTIDE SEQUENCE</scope>
</reference>
<comment type="subcellular location">
    <subcellularLocation>
        <location evidence="1">Membrane</location>
    </subcellularLocation>
</comment>
<evidence type="ECO:0000256" key="7">
    <source>
        <dbReference type="SAM" id="Phobius"/>
    </source>
</evidence>
<dbReference type="GO" id="GO:0061630">
    <property type="term" value="F:ubiquitin protein ligase activity"/>
    <property type="evidence" value="ECO:0007669"/>
    <property type="project" value="TreeGrafter"/>
</dbReference>
<dbReference type="Pfam" id="PF00001">
    <property type="entry name" value="7tm_1"/>
    <property type="match status" value="1"/>
</dbReference>
<dbReference type="GO" id="GO:0016020">
    <property type="term" value="C:membrane"/>
    <property type="evidence" value="ECO:0007669"/>
    <property type="project" value="UniProtKB-SubCell"/>
</dbReference>
<feature type="transmembrane region" description="Helical" evidence="7">
    <location>
        <begin position="662"/>
        <end position="680"/>
    </location>
</feature>
<dbReference type="SUPFAM" id="SSF101898">
    <property type="entry name" value="NHL repeat"/>
    <property type="match status" value="1"/>
</dbReference>
<dbReference type="InterPro" id="IPR000276">
    <property type="entry name" value="GPCR_Rhodpsn"/>
</dbReference>
<dbReference type="InterPro" id="IPR001258">
    <property type="entry name" value="NHL_repeat"/>
</dbReference>
<organism evidence="9 10">
    <name type="scientific">Adineta ricciae</name>
    <name type="common">Rotifer</name>
    <dbReference type="NCBI Taxonomy" id="249248"/>
    <lineage>
        <taxon>Eukaryota</taxon>
        <taxon>Metazoa</taxon>
        <taxon>Spiralia</taxon>
        <taxon>Gnathifera</taxon>
        <taxon>Rotifera</taxon>
        <taxon>Eurotatoria</taxon>
        <taxon>Bdelloidea</taxon>
        <taxon>Adinetida</taxon>
        <taxon>Adinetidae</taxon>
        <taxon>Adineta</taxon>
    </lineage>
</organism>
<proteinExistence type="predicted"/>
<dbReference type="PANTHER" id="PTHR24104">
    <property type="entry name" value="E3 UBIQUITIN-PROTEIN LIGASE NHLRC1-RELATED"/>
    <property type="match status" value="1"/>
</dbReference>
<evidence type="ECO:0000313" key="9">
    <source>
        <dbReference type="EMBL" id="CAF1607590.1"/>
    </source>
</evidence>
<dbReference type="AlphaFoldDB" id="A0A816BD66"/>
<feature type="chain" id="PRO_5032639313" evidence="8">
    <location>
        <begin position="17"/>
        <end position="861"/>
    </location>
</feature>
<keyword evidence="8" id="KW-0732">Signal</keyword>
<dbReference type="EMBL" id="CAJNOR010006955">
    <property type="protein sequence ID" value="CAF1607590.1"/>
    <property type="molecule type" value="Genomic_DNA"/>
</dbReference>
<dbReference type="GO" id="GO:0008270">
    <property type="term" value="F:zinc ion binding"/>
    <property type="evidence" value="ECO:0007669"/>
    <property type="project" value="UniProtKB-KW"/>
</dbReference>
<comment type="caution">
    <text evidence="9">The sequence shown here is derived from an EMBL/GenBank/DDBJ whole genome shotgun (WGS) entry which is preliminary data.</text>
</comment>
<keyword evidence="10" id="KW-1185">Reference proteome</keyword>
<evidence type="ECO:0000256" key="3">
    <source>
        <dbReference type="ARBA" id="ARBA00022737"/>
    </source>
</evidence>
<feature type="transmembrane region" description="Helical" evidence="7">
    <location>
        <begin position="578"/>
        <end position="604"/>
    </location>
</feature>
<dbReference type="GO" id="GO:0043161">
    <property type="term" value="P:proteasome-mediated ubiquitin-dependent protein catabolic process"/>
    <property type="evidence" value="ECO:0007669"/>
    <property type="project" value="TreeGrafter"/>
</dbReference>
<feature type="signal peptide" evidence="8">
    <location>
        <begin position="1"/>
        <end position="16"/>
    </location>
</feature>
<dbReference type="Gene3D" id="2.120.10.30">
    <property type="entry name" value="TolB, C-terminal domain"/>
    <property type="match status" value="1"/>
</dbReference>
<protein>
    <submittedName>
        <fullName evidence="9">Uncharacterized protein</fullName>
    </submittedName>
</protein>
<feature type="transmembrane region" description="Helical" evidence="7">
    <location>
        <begin position="813"/>
        <end position="835"/>
    </location>
</feature>
<evidence type="ECO:0000313" key="10">
    <source>
        <dbReference type="Proteomes" id="UP000663828"/>
    </source>
</evidence>
<dbReference type="GO" id="GO:0000209">
    <property type="term" value="P:protein polyubiquitination"/>
    <property type="evidence" value="ECO:0007669"/>
    <property type="project" value="TreeGrafter"/>
</dbReference>
<dbReference type="PROSITE" id="PS51125">
    <property type="entry name" value="NHL"/>
    <property type="match status" value="1"/>
</dbReference>
<dbReference type="CDD" id="cd05819">
    <property type="entry name" value="NHL"/>
    <property type="match status" value="1"/>
</dbReference>
<evidence type="ECO:0000256" key="2">
    <source>
        <dbReference type="ARBA" id="ARBA00022692"/>
    </source>
</evidence>